<accession>A0A221UVQ3</accession>
<dbReference type="AlphaFoldDB" id="A0A221UVQ3"/>
<protein>
    <recommendedName>
        <fullName evidence="4">DUF4907 domain-containing protein</fullName>
    </recommendedName>
</protein>
<gene>
    <name evidence="2" type="ORF">AREALGSMS7_02010</name>
</gene>
<keyword evidence="1" id="KW-0812">Transmembrane</keyword>
<proteinExistence type="predicted"/>
<keyword evidence="1" id="KW-1133">Transmembrane helix</keyword>
<sequence>MLFGIALLKFNKMKRILVLYILIAVVSGLLFLNFTDYTLGSTKSKNPLHSETFKVGNGYGYQIALEDKVLIRQEYIPILEGNKPFTSAEDAERTANRVITKLLRKESPILTLLELKELQIPEFNSK</sequence>
<dbReference type="KEGG" id="aalg:AREALGSMS7_02010"/>
<dbReference type="EMBL" id="CP022515">
    <property type="protein sequence ID" value="ASO05469.1"/>
    <property type="molecule type" value="Genomic_DNA"/>
</dbReference>
<dbReference type="STRING" id="616991.GCA_000733925_00318"/>
<reference evidence="2 3" key="1">
    <citation type="submission" date="2017-07" db="EMBL/GenBank/DDBJ databases">
        <title>Genome Sequence of Arenibacter algicola Strain SMS7 Isolated from a culture of the Diatom Skeletonema marinoi.</title>
        <authorList>
            <person name="Topel M."/>
            <person name="Pinder M.I.M."/>
            <person name="Johansson O.N."/>
            <person name="Kourtchenko O."/>
            <person name="Godhe A."/>
            <person name="Clarke A.K."/>
        </authorList>
    </citation>
    <scope>NUCLEOTIDE SEQUENCE [LARGE SCALE GENOMIC DNA]</scope>
    <source>
        <strain evidence="2 3">SMS7</strain>
    </source>
</reference>
<evidence type="ECO:0000256" key="1">
    <source>
        <dbReference type="SAM" id="Phobius"/>
    </source>
</evidence>
<dbReference type="Proteomes" id="UP000204551">
    <property type="component" value="Chromosome"/>
</dbReference>
<name>A0A221UVQ3_9FLAO</name>
<evidence type="ECO:0008006" key="4">
    <source>
        <dbReference type="Google" id="ProtNLM"/>
    </source>
</evidence>
<dbReference type="eggNOG" id="ENOG5033AXS">
    <property type="taxonomic scope" value="Bacteria"/>
</dbReference>
<evidence type="ECO:0000313" key="3">
    <source>
        <dbReference type="Proteomes" id="UP000204551"/>
    </source>
</evidence>
<feature type="transmembrane region" description="Helical" evidence="1">
    <location>
        <begin position="16"/>
        <end position="34"/>
    </location>
</feature>
<dbReference type="Pfam" id="PF16250">
    <property type="entry name" value="DUF4907"/>
    <property type="match status" value="1"/>
</dbReference>
<organism evidence="2 3">
    <name type="scientific">Arenibacter algicola</name>
    <dbReference type="NCBI Taxonomy" id="616991"/>
    <lineage>
        <taxon>Bacteria</taxon>
        <taxon>Pseudomonadati</taxon>
        <taxon>Bacteroidota</taxon>
        <taxon>Flavobacteriia</taxon>
        <taxon>Flavobacteriales</taxon>
        <taxon>Flavobacteriaceae</taxon>
        <taxon>Arenibacter</taxon>
    </lineage>
</organism>
<evidence type="ECO:0000313" key="2">
    <source>
        <dbReference type="EMBL" id="ASO05469.1"/>
    </source>
</evidence>
<dbReference type="InterPro" id="IPR032593">
    <property type="entry name" value="DUF4907"/>
</dbReference>
<keyword evidence="1" id="KW-0472">Membrane</keyword>